<organism evidence="3 4">
    <name type="scientific">Meloidogyne enterolobii</name>
    <name type="common">Root-knot nematode worm</name>
    <name type="synonym">Meloidogyne mayaguensis</name>
    <dbReference type="NCBI Taxonomy" id="390850"/>
    <lineage>
        <taxon>Eukaryota</taxon>
        <taxon>Metazoa</taxon>
        <taxon>Ecdysozoa</taxon>
        <taxon>Nematoda</taxon>
        <taxon>Chromadorea</taxon>
        <taxon>Rhabditida</taxon>
        <taxon>Tylenchina</taxon>
        <taxon>Tylenchomorpha</taxon>
        <taxon>Tylenchoidea</taxon>
        <taxon>Meloidogynidae</taxon>
        <taxon>Meloidogyninae</taxon>
        <taxon>Meloidogyne</taxon>
    </lineage>
</organism>
<dbReference type="Proteomes" id="UP000580250">
    <property type="component" value="Unassembled WGS sequence"/>
</dbReference>
<reference evidence="3 4" key="1">
    <citation type="submission" date="2020-08" db="EMBL/GenBank/DDBJ databases">
        <authorList>
            <person name="Koutsovoulos G."/>
            <person name="Danchin GJ E."/>
        </authorList>
    </citation>
    <scope>NUCLEOTIDE SEQUENCE [LARGE SCALE GENOMIC DNA]</scope>
</reference>
<evidence type="ECO:0000313" key="3">
    <source>
        <dbReference type="EMBL" id="CAD2187050.1"/>
    </source>
</evidence>
<feature type="compositionally biased region" description="Low complexity" evidence="1">
    <location>
        <begin position="367"/>
        <end position="377"/>
    </location>
</feature>
<feature type="region of interest" description="Disordered" evidence="1">
    <location>
        <begin position="367"/>
        <end position="404"/>
    </location>
</feature>
<protein>
    <submittedName>
        <fullName evidence="3">Uncharacterized protein</fullName>
    </submittedName>
</protein>
<feature type="transmembrane region" description="Helical" evidence="2">
    <location>
        <begin position="14"/>
        <end position="36"/>
    </location>
</feature>
<dbReference type="EMBL" id="CAJEWN010000620">
    <property type="protein sequence ID" value="CAD2187050.1"/>
    <property type="molecule type" value="Genomic_DNA"/>
</dbReference>
<feature type="compositionally biased region" description="Low complexity" evidence="1">
    <location>
        <begin position="394"/>
        <end position="404"/>
    </location>
</feature>
<proteinExistence type="predicted"/>
<accession>A0A6V7WJ70</accession>
<comment type="caution">
    <text evidence="3">The sequence shown here is derived from an EMBL/GenBank/DDBJ whole genome shotgun (WGS) entry which is preliminary data.</text>
</comment>
<keyword evidence="2" id="KW-0472">Membrane</keyword>
<dbReference type="OrthoDB" id="5903906at2759"/>
<evidence type="ECO:0000313" key="4">
    <source>
        <dbReference type="Proteomes" id="UP000580250"/>
    </source>
</evidence>
<evidence type="ECO:0000256" key="1">
    <source>
        <dbReference type="SAM" id="MobiDB-lite"/>
    </source>
</evidence>
<keyword evidence="2" id="KW-0812">Transmembrane</keyword>
<name>A0A6V7WJ70_MELEN</name>
<gene>
    <name evidence="3" type="ORF">MENT_LOCUS39605</name>
</gene>
<sequence>MSFFKFFNTQCQNYFILFKHFILILLFLYCSTLVVCDERKLGFRGKQNQQDIVEVDSDTSNNKHNGCKQFLACERRRVQLQNQGNHAKMSCLHLLNQENEFSVQLRHKRRISSKRKMRSCLQKINRNKKHSIKDKELSAPQVVVAGVGSIPASHLFPIKKQQIIPYGNKIDIENVLVRNPTPSESNEFSTDYSTTTTTTFLTTTTKSKNNKNKEQIEFAKNLEKERRRLARLLRAPRMDVQIFPRFPNRPSQYMADHQPKGIFPATRRVQQQRKTAAAIKQIVGNNKFLDKFGARKSFALPSWVNLTEMGILAARPHLAKLESWRLLNAAKAAREKIKKQQAALSAKAFGVINGVIKTNVTKNSNNKLIKNSKKSSSTPPIAKTTPSEKTKLFSSSPPSLTSPPTSLYNMKFTQIWTKKRLEQTTTMKTKLKKKENEEDKSSTETVIDPKSWEDIDVLVPFTQKNGVCLLNSPSTQTNKKHQKTTTTTTTLLPKTQSKQNNKTKTNVVRHSGQTVMKQLETPKRRVEITLESTKHSFNNQTILPFSSLQLI</sequence>
<keyword evidence="2" id="KW-1133">Transmembrane helix</keyword>
<evidence type="ECO:0000256" key="2">
    <source>
        <dbReference type="SAM" id="Phobius"/>
    </source>
</evidence>
<dbReference type="AlphaFoldDB" id="A0A6V7WJ70"/>